<dbReference type="HOGENOM" id="CLU_2656634_0_0_1"/>
<accession>G0M987</accession>
<keyword evidence="3" id="KW-1185">Reference proteome</keyword>
<evidence type="ECO:0000256" key="1">
    <source>
        <dbReference type="SAM" id="SignalP"/>
    </source>
</evidence>
<gene>
    <name evidence="2" type="ORF">CAEBREN_02633</name>
</gene>
<keyword evidence="1" id="KW-0732">Signal</keyword>
<evidence type="ECO:0000313" key="2">
    <source>
        <dbReference type="EMBL" id="EGT30977.1"/>
    </source>
</evidence>
<sequence length="76" mass="9088">MTRLPFILLLSVFFLFHVDSLKIHIEGKIDCHKKDFTYQFTIQEFDWILAVILTHNVNLTNASGYLKKSDWSDWRQ</sequence>
<protein>
    <submittedName>
        <fullName evidence="2">Uncharacterized protein</fullName>
    </submittedName>
</protein>
<organism evidence="3">
    <name type="scientific">Caenorhabditis brenneri</name>
    <name type="common">Nematode worm</name>
    <dbReference type="NCBI Taxonomy" id="135651"/>
    <lineage>
        <taxon>Eukaryota</taxon>
        <taxon>Metazoa</taxon>
        <taxon>Ecdysozoa</taxon>
        <taxon>Nematoda</taxon>
        <taxon>Chromadorea</taxon>
        <taxon>Rhabditida</taxon>
        <taxon>Rhabditina</taxon>
        <taxon>Rhabditomorpha</taxon>
        <taxon>Rhabditoidea</taxon>
        <taxon>Rhabditidae</taxon>
        <taxon>Peloderinae</taxon>
        <taxon>Caenorhabditis</taxon>
    </lineage>
</organism>
<name>G0M987_CAEBE</name>
<dbReference type="AlphaFoldDB" id="G0M987"/>
<feature type="chain" id="PRO_5003403582" evidence="1">
    <location>
        <begin position="21"/>
        <end position="76"/>
    </location>
</feature>
<reference evidence="3" key="1">
    <citation type="submission" date="2011-07" db="EMBL/GenBank/DDBJ databases">
        <authorList>
            <consortium name="Caenorhabditis brenneri Sequencing and Analysis Consortium"/>
            <person name="Wilson R.K."/>
        </authorList>
    </citation>
    <scope>NUCLEOTIDE SEQUENCE [LARGE SCALE GENOMIC DNA]</scope>
    <source>
        <strain evidence="3">PB2801</strain>
    </source>
</reference>
<evidence type="ECO:0000313" key="3">
    <source>
        <dbReference type="Proteomes" id="UP000008068"/>
    </source>
</evidence>
<feature type="signal peptide" evidence="1">
    <location>
        <begin position="1"/>
        <end position="20"/>
    </location>
</feature>
<proteinExistence type="predicted"/>
<dbReference type="EMBL" id="GL379787">
    <property type="protein sequence ID" value="EGT30977.1"/>
    <property type="molecule type" value="Genomic_DNA"/>
</dbReference>
<dbReference type="InParanoid" id="G0M987"/>
<dbReference type="Proteomes" id="UP000008068">
    <property type="component" value="Unassembled WGS sequence"/>
</dbReference>